<protein>
    <submittedName>
        <fullName evidence="1">Uncharacterized protein</fullName>
    </submittedName>
</protein>
<proteinExistence type="predicted"/>
<accession>A0A381YP24</accession>
<gene>
    <name evidence="1" type="ORF">METZ01_LOCUS131573</name>
</gene>
<organism evidence="1">
    <name type="scientific">marine metagenome</name>
    <dbReference type="NCBI Taxonomy" id="408172"/>
    <lineage>
        <taxon>unclassified sequences</taxon>
        <taxon>metagenomes</taxon>
        <taxon>ecological metagenomes</taxon>
    </lineage>
</organism>
<evidence type="ECO:0000313" key="1">
    <source>
        <dbReference type="EMBL" id="SVA78719.1"/>
    </source>
</evidence>
<name>A0A381YP24_9ZZZZ</name>
<reference evidence="1" key="1">
    <citation type="submission" date="2018-05" db="EMBL/GenBank/DDBJ databases">
        <authorList>
            <person name="Lanie J.A."/>
            <person name="Ng W.-L."/>
            <person name="Kazmierczak K.M."/>
            <person name="Andrzejewski T.M."/>
            <person name="Davidsen T.M."/>
            <person name="Wayne K.J."/>
            <person name="Tettelin H."/>
            <person name="Glass J.I."/>
            <person name="Rusch D."/>
            <person name="Podicherti R."/>
            <person name="Tsui H.-C.T."/>
            <person name="Winkler M.E."/>
        </authorList>
    </citation>
    <scope>NUCLEOTIDE SEQUENCE</scope>
</reference>
<dbReference type="AlphaFoldDB" id="A0A381YP24"/>
<sequence length="126" mass="13603">MSDTNTTLWAQRVEAVEAGYEFMLAYAAQGREKDDPSSEVRQFLVGMHTALEDLADVAGQAAKEADITGVNPFLETLASDAKKAHAAITLVLAQSAVSSQLIDNLNASIHVRALLTDLFLIDETLR</sequence>
<dbReference type="EMBL" id="UINC01018689">
    <property type="protein sequence ID" value="SVA78719.1"/>
    <property type="molecule type" value="Genomic_DNA"/>
</dbReference>